<dbReference type="EMBL" id="JNCA01000004">
    <property type="protein sequence ID" value="KDN56335.1"/>
    <property type="molecule type" value="Genomic_DNA"/>
</dbReference>
<dbReference type="Pfam" id="PF13692">
    <property type="entry name" value="Glyco_trans_1_4"/>
    <property type="match status" value="1"/>
</dbReference>
<evidence type="ECO:0000313" key="1">
    <source>
        <dbReference type="EMBL" id="KDN56335.1"/>
    </source>
</evidence>
<dbReference type="SUPFAM" id="SSF53756">
    <property type="entry name" value="UDP-Glycosyltransferase/glycogen phosphorylase"/>
    <property type="match status" value="1"/>
</dbReference>
<sequence length="395" mass="46339">MKIIKSIKKYFKKKKALKTQSISFIPKIDVFDVNQKTIVFISNTLPKYDQDSGSNRLKEIIMSYKELGYNCIICAENIFEVDKYVSFYNDLNVIVFLETNLHKNYIAFLKSIPHIDYFWYNGPRNLNNYLCKLSRIFPKSKSIFDMVDIHFLRYKREIKKDPTRISLRKNYYRYFRIETQLAKKADLIIAISEVEKEIMSQYLKNNHILTISNVHYSKIKENQITPFEDREDILFIGSTHEPNIDAIHYLYDEIMPKVWLKLPDIKVNVIGNVKNKINSISHPNFNLLGFLENIEPYLLNSKLMVAPLRCGAGVKGKIGQSFEYYLPVVTTPIGAEGMYLENNKNAYISENADDFSKQIIKLYNDKKIWHQLSHNSTESLYPFSKEKLKSVLIEI</sequence>
<name>A0A066X0D7_9FLAO</name>
<dbReference type="PANTHER" id="PTHR12526">
    <property type="entry name" value="GLYCOSYLTRANSFERASE"/>
    <property type="match status" value="1"/>
</dbReference>
<dbReference type="RefSeq" id="WP_051627460.1">
    <property type="nucleotide sequence ID" value="NZ_JNCA01000004.1"/>
</dbReference>
<organism evidence="1 2">
    <name type="scientific">Flavobacterium seoulense</name>
    <dbReference type="NCBI Taxonomy" id="1492738"/>
    <lineage>
        <taxon>Bacteria</taxon>
        <taxon>Pseudomonadati</taxon>
        <taxon>Bacteroidota</taxon>
        <taxon>Flavobacteriia</taxon>
        <taxon>Flavobacteriales</taxon>
        <taxon>Flavobacteriaceae</taxon>
        <taxon>Flavobacterium</taxon>
    </lineage>
</organism>
<dbReference type="AlphaFoldDB" id="A0A066X0D7"/>
<evidence type="ECO:0008006" key="3">
    <source>
        <dbReference type="Google" id="ProtNLM"/>
    </source>
</evidence>
<evidence type="ECO:0000313" key="2">
    <source>
        <dbReference type="Proteomes" id="UP000027064"/>
    </source>
</evidence>
<keyword evidence="2" id="KW-1185">Reference proteome</keyword>
<accession>A0A066X0D7</accession>
<dbReference type="Gene3D" id="3.40.50.2000">
    <property type="entry name" value="Glycogen Phosphorylase B"/>
    <property type="match status" value="2"/>
</dbReference>
<dbReference type="OrthoDB" id="9807209at2"/>
<dbReference type="Proteomes" id="UP000027064">
    <property type="component" value="Unassembled WGS sequence"/>
</dbReference>
<dbReference type="PANTHER" id="PTHR12526:SF630">
    <property type="entry name" value="GLYCOSYLTRANSFERASE"/>
    <property type="match status" value="1"/>
</dbReference>
<reference evidence="1 2" key="1">
    <citation type="submission" date="2014-05" db="EMBL/GenBank/DDBJ databases">
        <title>Genome Sequence of Flavobacterium sp. EM1321.</title>
        <authorList>
            <person name="Shin S.-K."/>
            <person name="Yi H."/>
        </authorList>
    </citation>
    <scope>NUCLEOTIDE SEQUENCE [LARGE SCALE GENOMIC DNA]</scope>
    <source>
        <strain evidence="1 2">EM1321</strain>
    </source>
</reference>
<proteinExistence type="predicted"/>
<gene>
    <name evidence="1" type="ORF">FEM21_05340</name>
</gene>
<comment type="caution">
    <text evidence="1">The sequence shown here is derived from an EMBL/GenBank/DDBJ whole genome shotgun (WGS) entry which is preliminary data.</text>
</comment>
<dbReference type="PATRIC" id="fig|1492738.3.peg.529"/>
<dbReference type="eggNOG" id="COG0438">
    <property type="taxonomic scope" value="Bacteria"/>
</dbReference>
<protein>
    <recommendedName>
        <fullName evidence="3">Glycosyltransferase</fullName>
    </recommendedName>
</protein>
<dbReference type="STRING" id="1492738.FEM21_05340"/>